<evidence type="ECO:0000313" key="4">
    <source>
        <dbReference type="Proteomes" id="UP000318661"/>
    </source>
</evidence>
<dbReference type="GO" id="GO:0003677">
    <property type="term" value="F:DNA binding"/>
    <property type="evidence" value="ECO:0007669"/>
    <property type="project" value="InterPro"/>
</dbReference>
<dbReference type="SUPFAM" id="SSF52540">
    <property type="entry name" value="P-loop containing nucleoside triphosphate hydrolases"/>
    <property type="match status" value="1"/>
</dbReference>
<dbReference type="CDD" id="cd07302">
    <property type="entry name" value="CHD"/>
    <property type="match status" value="1"/>
</dbReference>
<dbReference type="AlphaFoldDB" id="A0A537L7G3"/>
<dbReference type="GO" id="GO:0006355">
    <property type="term" value="P:regulation of DNA-templated transcription"/>
    <property type="evidence" value="ECO:0007669"/>
    <property type="project" value="InterPro"/>
</dbReference>
<dbReference type="InterPro" id="IPR058852">
    <property type="entry name" value="HTH_77"/>
</dbReference>
<dbReference type="PANTHER" id="PTHR47691:SF3">
    <property type="entry name" value="HTH-TYPE TRANSCRIPTIONAL REGULATOR RV0890C-RELATED"/>
    <property type="match status" value="1"/>
</dbReference>
<feature type="domain" description="HTH luxR-type" evidence="1">
    <location>
        <begin position="881"/>
        <end position="946"/>
    </location>
</feature>
<evidence type="ECO:0000259" key="1">
    <source>
        <dbReference type="PROSITE" id="PS50043"/>
    </source>
</evidence>
<dbReference type="Pfam" id="PF13424">
    <property type="entry name" value="TPR_12"/>
    <property type="match status" value="2"/>
</dbReference>
<evidence type="ECO:0000259" key="2">
    <source>
        <dbReference type="PROSITE" id="PS50125"/>
    </source>
</evidence>
<organism evidence="3 4">
    <name type="scientific">Candidatus Segetimicrobium genomatis</name>
    <dbReference type="NCBI Taxonomy" id="2569760"/>
    <lineage>
        <taxon>Bacteria</taxon>
        <taxon>Bacillati</taxon>
        <taxon>Candidatus Sysuimicrobiota</taxon>
        <taxon>Candidatus Sysuimicrobiia</taxon>
        <taxon>Candidatus Sysuimicrobiales</taxon>
        <taxon>Candidatus Segetimicrobiaceae</taxon>
        <taxon>Candidatus Segetimicrobium</taxon>
    </lineage>
</organism>
<dbReference type="GO" id="GO:0035556">
    <property type="term" value="P:intracellular signal transduction"/>
    <property type="evidence" value="ECO:0007669"/>
    <property type="project" value="InterPro"/>
</dbReference>
<dbReference type="InterPro" id="IPR011990">
    <property type="entry name" value="TPR-like_helical_dom_sf"/>
</dbReference>
<dbReference type="Gene3D" id="3.30.70.1230">
    <property type="entry name" value="Nucleotide cyclase"/>
    <property type="match status" value="1"/>
</dbReference>
<dbReference type="CDD" id="cd06170">
    <property type="entry name" value="LuxR_C_like"/>
    <property type="match status" value="1"/>
</dbReference>
<dbReference type="SUPFAM" id="SSF46894">
    <property type="entry name" value="C-terminal effector domain of the bipartite response regulators"/>
    <property type="match status" value="1"/>
</dbReference>
<evidence type="ECO:0000313" key="3">
    <source>
        <dbReference type="EMBL" id="TMJ03965.1"/>
    </source>
</evidence>
<dbReference type="GO" id="GO:0004016">
    <property type="term" value="F:adenylate cyclase activity"/>
    <property type="evidence" value="ECO:0007669"/>
    <property type="project" value="UniProtKB-ARBA"/>
</dbReference>
<dbReference type="GO" id="GO:0009190">
    <property type="term" value="P:cyclic nucleotide biosynthetic process"/>
    <property type="evidence" value="ECO:0007669"/>
    <property type="project" value="InterPro"/>
</dbReference>
<dbReference type="InterPro" id="IPR029787">
    <property type="entry name" value="Nucleotide_cyclase"/>
</dbReference>
<dbReference type="InterPro" id="IPR001054">
    <property type="entry name" value="A/G_cyclase"/>
</dbReference>
<dbReference type="PRINTS" id="PR00364">
    <property type="entry name" value="DISEASERSIST"/>
</dbReference>
<sequence length="953" mass="105053">MKLPAGTVTFLFTDIEGSTRLLQQVGDQYAEVLSGYREILRSTATSYGGQEIDSPGDACFFAFSRVSDAVAAAVDAQRALGTHAWPQGTVARSRMGIHTGQPTAREGDYVGIDVHRAARICDAGHGGQILISDATRIVLEQALPNGVTLKSLGEYRLKDLLRPERLFQVLHRDLLETFPPLRTLDAHPNNLPPQPTAFIGREKELTRTRAALLDEGVRLLTLTGAGGIGKTRLALQLAAEVIHQFRHGAFFVPLAHITDPRMIVPSIAQVLGVNEAPGRPLLYNLQEYLQDRHTLLVLDNLEQVAEAASVVDHLLGASPDLRIVATSRERLRLSWEREFPVPVLEIPERRKDTLDSVSRNPAVALFVSRCRFVQPEFAVSPDNVEAVVAICIRLEGLPLAIELAAARIKILTPEEIARRLDDQSRLLRGGPRDAPQRHQSLQAAISWSYELLTPDERRLFRSLSVFRGGFALESAEAVGSGDALDILDGLTSLVDKSLLRRVTGPDRSARFLMLETIREYGVEQLAAAGELDGARMRHAGHLAALSEQAEGALGTAEEEGWLHRLWQDTENLRSALDWSLRSSGHTSAQLGCGLGWFFYLHGHLTEGRVRLEQILHAASDVDDLLRARVVLPAGVLAWSLGEWDQARTWLERSRELFRLHGDAKREAMATAFVGHVARSTGEFEEASTRYQTALGIYRGLGNEWGIAWALFDLGLAARDRGNDDEALALHEQSLALFRKQGYRWGTAWALWNLGVLAHRRGDDVRARDRFAESLTLYRGLDDRRGIAQSLEGLAAVIFVAGRLREAVRVLSAAAALRAGLGAPVALSDRREYDRTLEGVKASMAADEFEREWSSGRSLEADDAIQLALDAAQPPPPRLRVPQKPRDPLTSREREVAALIARGLSNREIATKLTIAERTAISHVEHIMNKLGLHSRAQIAAWAVRHGLDVPTES</sequence>
<dbReference type="InterPro" id="IPR000792">
    <property type="entry name" value="Tscrpt_reg_LuxR_C"/>
</dbReference>
<dbReference type="InterPro" id="IPR049945">
    <property type="entry name" value="AAA_22"/>
</dbReference>
<dbReference type="PRINTS" id="PR00038">
    <property type="entry name" value="HTHLUXR"/>
</dbReference>
<dbReference type="Pfam" id="PF25872">
    <property type="entry name" value="HTH_77"/>
    <property type="match status" value="1"/>
</dbReference>
<dbReference type="SUPFAM" id="SSF55073">
    <property type="entry name" value="Nucleotide cyclase"/>
    <property type="match status" value="1"/>
</dbReference>
<dbReference type="InterPro" id="IPR019734">
    <property type="entry name" value="TPR_rpt"/>
</dbReference>
<dbReference type="SUPFAM" id="SSF48452">
    <property type="entry name" value="TPR-like"/>
    <property type="match status" value="2"/>
</dbReference>
<dbReference type="InterPro" id="IPR027417">
    <property type="entry name" value="P-loop_NTPase"/>
</dbReference>
<comment type="caution">
    <text evidence="3">The sequence shown here is derived from an EMBL/GenBank/DDBJ whole genome shotgun (WGS) entry which is preliminary data.</text>
</comment>
<accession>A0A537L7G3</accession>
<dbReference type="InterPro" id="IPR036388">
    <property type="entry name" value="WH-like_DNA-bd_sf"/>
</dbReference>
<dbReference type="SMART" id="SM00028">
    <property type="entry name" value="TPR"/>
    <property type="match status" value="4"/>
</dbReference>
<protein>
    <submittedName>
        <fullName evidence="3">Tetratricopeptide repeat protein</fullName>
    </submittedName>
</protein>
<dbReference type="Gene3D" id="1.25.40.10">
    <property type="entry name" value="Tetratricopeptide repeat domain"/>
    <property type="match status" value="1"/>
</dbReference>
<dbReference type="PROSITE" id="PS50125">
    <property type="entry name" value="GUANYLATE_CYCLASE_2"/>
    <property type="match status" value="1"/>
</dbReference>
<dbReference type="EMBL" id="VBAJ01000275">
    <property type="protein sequence ID" value="TMJ03965.1"/>
    <property type="molecule type" value="Genomic_DNA"/>
</dbReference>
<dbReference type="PANTHER" id="PTHR47691">
    <property type="entry name" value="REGULATOR-RELATED"/>
    <property type="match status" value="1"/>
</dbReference>
<dbReference type="GO" id="GO:0043531">
    <property type="term" value="F:ADP binding"/>
    <property type="evidence" value="ECO:0007669"/>
    <property type="project" value="InterPro"/>
</dbReference>
<dbReference type="InterPro" id="IPR016032">
    <property type="entry name" value="Sig_transdc_resp-reg_C-effctor"/>
</dbReference>
<reference evidence="3 4" key="1">
    <citation type="journal article" date="2019" name="Nat. Microbiol.">
        <title>Mediterranean grassland soil C-N compound turnover is dependent on rainfall and depth, and is mediated by genomically divergent microorganisms.</title>
        <authorList>
            <person name="Diamond S."/>
            <person name="Andeer P.F."/>
            <person name="Li Z."/>
            <person name="Crits-Christoph A."/>
            <person name="Burstein D."/>
            <person name="Anantharaman K."/>
            <person name="Lane K.R."/>
            <person name="Thomas B.C."/>
            <person name="Pan C."/>
            <person name="Northen T.R."/>
            <person name="Banfield J.F."/>
        </authorList>
    </citation>
    <scope>NUCLEOTIDE SEQUENCE [LARGE SCALE GENOMIC DNA]</scope>
    <source>
        <strain evidence="3">NP_2</strain>
    </source>
</reference>
<dbReference type="PROSITE" id="PS50043">
    <property type="entry name" value="HTH_LUXR_2"/>
    <property type="match status" value="1"/>
</dbReference>
<name>A0A537L7G3_9BACT</name>
<dbReference type="Pfam" id="PF00211">
    <property type="entry name" value="Guanylate_cyc"/>
    <property type="match status" value="1"/>
</dbReference>
<dbReference type="Gene3D" id="1.10.10.10">
    <property type="entry name" value="Winged helix-like DNA-binding domain superfamily/Winged helix DNA-binding domain"/>
    <property type="match status" value="1"/>
</dbReference>
<dbReference type="SMART" id="SM00421">
    <property type="entry name" value="HTH_LUXR"/>
    <property type="match status" value="1"/>
</dbReference>
<feature type="domain" description="Guanylate cyclase" evidence="2">
    <location>
        <begin position="9"/>
        <end position="121"/>
    </location>
</feature>
<dbReference type="Pfam" id="PF13401">
    <property type="entry name" value="AAA_22"/>
    <property type="match status" value="1"/>
</dbReference>
<dbReference type="Proteomes" id="UP000318661">
    <property type="component" value="Unassembled WGS sequence"/>
</dbReference>
<dbReference type="Pfam" id="PF00196">
    <property type="entry name" value="GerE"/>
    <property type="match status" value="1"/>
</dbReference>
<gene>
    <name evidence="3" type="ORF">E6G99_11015</name>
</gene>
<dbReference type="Gene3D" id="3.40.50.300">
    <property type="entry name" value="P-loop containing nucleotide triphosphate hydrolases"/>
    <property type="match status" value="1"/>
</dbReference>
<proteinExistence type="predicted"/>